<accession>A0ABP7JWB7</accession>
<reference evidence="3" key="1">
    <citation type="journal article" date="2019" name="Int. J. Syst. Evol. Microbiol.">
        <title>The Global Catalogue of Microorganisms (GCM) 10K type strain sequencing project: providing services to taxonomists for standard genome sequencing and annotation.</title>
        <authorList>
            <consortium name="The Broad Institute Genomics Platform"/>
            <consortium name="The Broad Institute Genome Sequencing Center for Infectious Disease"/>
            <person name="Wu L."/>
            <person name="Ma J."/>
        </authorList>
    </citation>
    <scope>NUCLEOTIDE SEQUENCE [LARGE SCALE GENOMIC DNA]</scope>
    <source>
        <strain evidence="3">JCM 17017</strain>
    </source>
</reference>
<evidence type="ECO:0000313" key="3">
    <source>
        <dbReference type="Proteomes" id="UP001501624"/>
    </source>
</evidence>
<dbReference type="Gene3D" id="1.20.1290.10">
    <property type="entry name" value="AhpD-like"/>
    <property type="match status" value="1"/>
</dbReference>
<feature type="domain" description="Carboxymuconolactone decarboxylase-like" evidence="1">
    <location>
        <begin position="41"/>
        <end position="118"/>
    </location>
</feature>
<organism evidence="2 3">
    <name type="scientific">Amycolatopsis tucumanensis</name>
    <dbReference type="NCBI Taxonomy" id="401106"/>
    <lineage>
        <taxon>Bacteria</taxon>
        <taxon>Bacillati</taxon>
        <taxon>Actinomycetota</taxon>
        <taxon>Actinomycetes</taxon>
        <taxon>Pseudonocardiales</taxon>
        <taxon>Pseudonocardiaceae</taxon>
        <taxon>Amycolatopsis</taxon>
    </lineage>
</organism>
<dbReference type="InterPro" id="IPR003779">
    <property type="entry name" value="CMD-like"/>
</dbReference>
<gene>
    <name evidence="2" type="ORF">GCM10022380_88230</name>
</gene>
<keyword evidence="2" id="KW-0575">Peroxidase</keyword>
<dbReference type="Proteomes" id="UP001501624">
    <property type="component" value="Unassembled WGS sequence"/>
</dbReference>
<proteinExistence type="predicted"/>
<keyword evidence="2" id="KW-0560">Oxidoreductase</keyword>
<evidence type="ECO:0000313" key="2">
    <source>
        <dbReference type="EMBL" id="GAA3857211.1"/>
    </source>
</evidence>
<sequence>MRRIAALTPDTAPPKSAELLGGIIARHGSVGEMVSTMAHSPATLQGYLDFSRAMKRAATPRKVSEKISLALQEWIGCGTCLAAHVDAARSLGLSETDIVLARQGTSTDARETALIAFALAVLAEPSSIGDADIERLRGHGWSDRVITEIPALVALNQLTGTFNLVIGLQPDVTARAS</sequence>
<protein>
    <submittedName>
        <fullName evidence="2">Peroxidase-related enzyme</fullName>
    </submittedName>
</protein>
<name>A0ABP7JWB7_9PSEU</name>
<evidence type="ECO:0000259" key="1">
    <source>
        <dbReference type="Pfam" id="PF02627"/>
    </source>
</evidence>
<dbReference type="InterPro" id="IPR029032">
    <property type="entry name" value="AhpD-like"/>
</dbReference>
<dbReference type="Pfam" id="PF02627">
    <property type="entry name" value="CMD"/>
    <property type="match status" value="1"/>
</dbReference>
<dbReference type="EMBL" id="BAABCM010000027">
    <property type="protein sequence ID" value="GAA3857211.1"/>
    <property type="molecule type" value="Genomic_DNA"/>
</dbReference>
<keyword evidence="3" id="KW-1185">Reference proteome</keyword>
<dbReference type="RefSeq" id="WP_237339814.1">
    <property type="nucleotide sequence ID" value="NZ_BAABCM010000027.1"/>
</dbReference>
<comment type="caution">
    <text evidence="2">The sequence shown here is derived from an EMBL/GenBank/DDBJ whole genome shotgun (WGS) entry which is preliminary data.</text>
</comment>
<dbReference type="PANTHER" id="PTHR35446:SF3">
    <property type="entry name" value="CMD DOMAIN-CONTAINING PROTEIN"/>
    <property type="match status" value="1"/>
</dbReference>
<dbReference type="GO" id="GO:0004601">
    <property type="term" value="F:peroxidase activity"/>
    <property type="evidence" value="ECO:0007669"/>
    <property type="project" value="UniProtKB-KW"/>
</dbReference>
<dbReference type="PANTHER" id="PTHR35446">
    <property type="entry name" value="SI:CH211-175M2.5"/>
    <property type="match status" value="1"/>
</dbReference>
<dbReference type="SUPFAM" id="SSF69118">
    <property type="entry name" value="AhpD-like"/>
    <property type="match status" value="1"/>
</dbReference>